<feature type="compositionally biased region" description="Polar residues" evidence="5">
    <location>
        <begin position="164"/>
        <end position="179"/>
    </location>
</feature>
<feature type="coiled-coil region" evidence="4">
    <location>
        <begin position="186"/>
        <end position="254"/>
    </location>
</feature>
<keyword evidence="7" id="KW-1185">Reference proteome</keyword>
<feature type="coiled-coil region" evidence="4">
    <location>
        <begin position="34"/>
        <end position="89"/>
    </location>
</feature>
<evidence type="ECO:0000256" key="4">
    <source>
        <dbReference type="SAM" id="Coils"/>
    </source>
</evidence>
<dbReference type="GO" id="GO:0031267">
    <property type="term" value="F:small GTPase binding"/>
    <property type="evidence" value="ECO:0007669"/>
    <property type="project" value="TreeGrafter"/>
</dbReference>
<dbReference type="PANTHER" id="PTHR18921">
    <property type="entry name" value="MYOSIN HEAVY CHAIN - RELATED"/>
    <property type="match status" value="1"/>
</dbReference>
<keyword evidence="2" id="KW-0333">Golgi apparatus</keyword>
<dbReference type="EMBL" id="JACDTQ010003365">
    <property type="protein sequence ID" value="KAF5914217.1"/>
    <property type="molecule type" value="Genomic_DNA"/>
</dbReference>
<keyword evidence="3 4" id="KW-0175">Coiled coil</keyword>
<proteinExistence type="predicted"/>
<accession>A0A7J7EEU9</accession>
<protein>
    <submittedName>
        <fullName evidence="6">Uncharacterized protein</fullName>
    </submittedName>
</protein>
<evidence type="ECO:0000256" key="1">
    <source>
        <dbReference type="ARBA" id="ARBA00004555"/>
    </source>
</evidence>
<gene>
    <name evidence="6" type="ORF">HPG69_005067</name>
</gene>
<sequence length="372" mass="43017">MLKETIQNLSYIIEQKTLKSRQYVRNVRLYGQSCRHLALALEELLQERDTLQQQVSLMKDWTQQVMTAVRNMQRESAQRQKELPQLQARVLMDGDSKSKPQMTSTDLIRNYIGNEIQVTHLEKKLARMQLSLEQLCNAKDILLGPLDIISPQPPTTSSLTSESANSLKATRSDAVSESSKALPEEIEELRKSTEEKEATIEASRRRIRDCDVIVATSELERKQYEQTDSQIQQLKEKQDVLRSLLQEKELLIDTTSDELISLSKNFTTEVNENELLRQAVRNLKERILYFEVDTYKVKQENEIILELSQEKETENQALQETNMRLSMTLREKEFESITMKKALELERLSNHSLESDDSHILEALATEDGESN</sequence>
<dbReference type="AlphaFoldDB" id="A0A7J7EEU9"/>
<organism evidence="6 7">
    <name type="scientific">Diceros bicornis minor</name>
    <name type="common">South-central black rhinoceros</name>
    <dbReference type="NCBI Taxonomy" id="77932"/>
    <lineage>
        <taxon>Eukaryota</taxon>
        <taxon>Metazoa</taxon>
        <taxon>Chordata</taxon>
        <taxon>Craniata</taxon>
        <taxon>Vertebrata</taxon>
        <taxon>Euteleostomi</taxon>
        <taxon>Mammalia</taxon>
        <taxon>Eutheria</taxon>
        <taxon>Laurasiatheria</taxon>
        <taxon>Perissodactyla</taxon>
        <taxon>Rhinocerotidae</taxon>
        <taxon>Diceros</taxon>
    </lineage>
</organism>
<evidence type="ECO:0000256" key="2">
    <source>
        <dbReference type="ARBA" id="ARBA00023034"/>
    </source>
</evidence>
<comment type="caution">
    <text evidence="6">The sequence shown here is derived from an EMBL/GenBank/DDBJ whole genome shotgun (WGS) entry which is preliminary data.</text>
</comment>
<dbReference type="GO" id="GO:0005794">
    <property type="term" value="C:Golgi apparatus"/>
    <property type="evidence" value="ECO:0007669"/>
    <property type="project" value="UniProtKB-SubCell"/>
</dbReference>
<evidence type="ECO:0000256" key="5">
    <source>
        <dbReference type="SAM" id="MobiDB-lite"/>
    </source>
</evidence>
<comment type="subcellular location">
    <subcellularLocation>
        <location evidence="1">Golgi apparatus</location>
    </subcellularLocation>
</comment>
<dbReference type="GO" id="GO:0006888">
    <property type="term" value="P:endoplasmic reticulum to Golgi vesicle-mediated transport"/>
    <property type="evidence" value="ECO:0007669"/>
    <property type="project" value="TreeGrafter"/>
</dbReference>
<name>A0A7J7EEU9_DICBM</name>
<reference evidence="6 7" key="1">
    <citation type="journal article" date="2020" name="Mol. Biol. Evol.">
        <title>Interspecific Gene Flow and the Evolution of Specialization in Black and White Rhinoceros.</title>
        <authorList>
            <person name="Moodley Y."/>
            <person name="Westbury M.V."/>
            <person name="Russo I.M."/>
            <person name="Gopalakrishnan S."/>
            <person name="Rakotoarivelo A."/>
            <person name="Olsen R.A."/>
            <person name="Prost S."/>
            <person name="Tunstall T."/>
            <person name="Ryder O.A."/>
            <person name="Dalen L."/>
            <person name="Bruford M.W."/>
        </authorList>
    </citation>
    <scope>NUCLEOTIDE SEQUENCE [LARGE SCALE GENOMIC DNA]</scope>
    <source>
        <strain evidence="6">SBR-YM</strain>
        <tissue evidence="6">Skin</tissue>
    </source>
</reference>
<dbReference type="GO" id="GO:0007030">
    <property type="term" value="P:Golgi organization"/>
    <property type="evidence" value="ECO:0007669"/>
    <property type="project" value="TreeGrafter"/>
</dbReference>
<evidence type="ECO:0000313" key="7">
    <source>
        <dbReference type="Proteomes" id="UP000551758"/>
    </source>
</evidence>
<evidence type="ECO:0000256" key="3">
    <source>
        <dbReference type="ARBA" id="ARBA00023054"/>
    </source>
</evidence>
<evidence type="ECO:0000313" key="6">
    <source>
        <dbReference type="EMBL" id="KAF5914217.1"/>
    </source>
</evidence>
<dbReference type="PANTHER" id="PTHR18921:SF2">
    <property type="entry name" value="THYROID RECEPTOR-INTERACTING PROTEIN 11"/>
    <property type="match status" value="1"/>
</dbReference>
<dbReference type="Proteomes" id="UP000551758">
    <property type="component" value="Unassembled WGS sequence"/>
</dbReference>
<feature type="region of interest" description="Disordered" evidence="5">
    <location>
        <begin position="153"/>
        <end position="184"/>
    </location>
</feature>